<gene>
    <name evidence="2" type="ORF">LRHMDP3_2234</name>
</gene>
<protein>
    <submittedName>
        <fullName evidence="2">Glycosyltransferase</fullName>
        <ecNumber evidence="2">2.4.1.-</ecNumber>
    </submittedName>
</protein>
<proteinExistence type="predicted"/>
<evidence type="ECO:0000313" key="2">
    <source>
        <dbReference type="EMBL" id="EKS49613.1"/>
    </source>
</evidence>
<organism evidence="2 3">
    <name type="scientific">Lacticaseibacillus rhamnosus LRHMDP3</name>
    <dbReference type="NCBI Taxonomy" id="1203259"/>
    <lineage>
        <taxon>Bacteria</taxon>
        <taxon>Bacillati</taxon>
        <taxon>Bacillota</taxon>
        <taxon>Bacilli</taxon>
        <taxon>Lactobacillales</taxon>
        <taxon>Lactobacillaceae</taxon>
        <taxon>Lacticaseibacillus</taxon>
    </lineage>
</organism>
<dbReference type="EC" id="2.4.1.-" evidence="2"/>
<dbReference type="AlphaFoldDB" id="A0AB33XS61"/>
<feature type="domain" description="DUF4422" evidence="1">
    <location>
        <begin position="6"/>
        <end position="225"/>
    </location>
</feature>
<sequence>MKDIIKIVVALHKESPVPVGECYLPVQAGHAINPDLGIQGDDTGDNISEKNRYYSELTVLYWAWKNLDAEYLGLVHYRRLFTMKHMWQRTKKDKLQYALSDEEVDRLISKYDVLLPQKRKYYIETLYSHYAHTLEVRPLDETKKIIKDMHPEYFKAFNEVMNQRSGYMFNMFIMKKCYVQEYCSWLFPLLEELEDKMDMSTYNSFDARFPGRISELLFNVWLKKNGIRGKELPLLTIGSLQMPIKAISFLKAKFLNKKYRGSF</sequence>
<evidence type="ECO:0000313" key="3">
    <source>
        <dbReference type="Proteomes" id="UP000009352"/>
    </source>
</evidence>
<reference evidence="2 3" key="1">
    <citation type="journal article" date="2013" name="Genome Announc.">
        <title>Draft Genome Sequence of Staphylococcus simulans UMC-CNS-990, Isolated from a Case of Chronic Bovine Mastitis.</title>
        <authorList>
            <person name="Calcutt M.J."/>
            <person name="Foecking M.F."/>
            <person name="Hsieh H.Y."/>
            <person name="Perry J."/>
            <person name="Stewart G.C."/>
            <person name="Middleton J.R."/>
        </authorList>
    </citation>
    <scope>NUCLEOTIDE SEQUENCE [LARGE SCALE GENOMIC DNA]</scope>
    <source>
        <strain evidence="2 3">LRHMDP3</strain>
    </source>
</reference>
<dbReference type="RefSeq" id="WP_005715265.1">
    <property type="nucleotide sequence ID" value="NZ_AMQX01000013.1"/>
</dbReference>
<dbReference type="InterPro" id="IPR025536">
    <property type="entry name" value="DUF4422"/>
</dbReference>
<dbReference type="GO" id="GO:0016757">
    <property type="term" value="F:glycosyltransferase activity"/>
    <property type="evidence" value="ECO:0007669"/>
    <property type="project" value="UniProtKB-KW"/>
</dbReference>
<keyword evidence="2" id="KW-0328">Glycosyltransferase</keyword>
<dbReference type="Pfam" id="PF14393">
    <property type="entry name" value="DUF4422"/>
    <property type="match status" value="1"/>
</dbReference>
<name>A0AB33XS61_LACRH</name>
<comment type="caution">
    <text evidence="2">The sequence shown here is derived from an EMBL/GenBank/DDBJ whole genome shotgun (WGS) entry which is preliminary data.</text>
</comment>
<dbReference type="Proteomes" id="UP000009352">
    <property type="component" value="Unassembled WGS sequence"/>
</dbReference>
<dbReference type="EMBL" id="AMQX01000013">
    <property type="protein sequence ID" value="EKS49613.1"/>
    <property type="molecule type" value="Genomic_DNA"/>
</dbReference>
<accession>A0AB33XS61</accession>
<evidence type="ECO:0000259" key="1">
    <source>
        <dbReference type="Pfam" id="PF14393"/>
    </source>
</evidence>
<keyword evidence="2" id="KW-0808">Transferase</keyword>